<keyword evidence="4" id="KW-1185">Reference proteome</keyword>
<feature type="transmembrane region" description="Helical" evidence="2">
    <location>
        <begin position="187"/>
        <end position="212"/>
    </location>
</feature>
<keyword evidence="2" id="KW-0812">Transmembrane</keyword>
<sequence length="273" mass="27994">MTDAIDRYVARLADRLGAGQDTWRLLAETDGHLRDAQSALQAQGMDPAEAAELAVRRFGDPAAVAKARSPRRRAVGLLSGGWLVVSLGLVVIGLSGLVSWALEAIWGPAFLAGDVNGVTYTTARCADFLGFFPQAGSCAAAAAMHHSDEIVSERLAAGILGVVLLAAWLLVRRLRGAVPIAREDRRMLLVASAVAFLGVGLVGFGWGALSIVLDVVRGLAVAGVGVRLSDGAIALVAGVVALILLARFLRRGVSAPSSPSASSSSASPSGAPA</sequence>
<dbReference type="InterPro" id="IPR047928">
    <property type="entry name" value="Perm_prefix_1"/>
</dbReference>
<evidence type="ECO:0000256" key="1">
    <source>
        <dbReference type="SAM" id="MobiDB-lite"/>
    </source>
</evidence>
<dbReference type="AlphaFoldDB" id="A0A0F0LJH6"/>
<feature type="transmembrane region" description="Helical" evidence="2">
    <location>
        <begin position="232"/>
        <end position="249"/>
    </location>
</feature>
<keyword evidence="2" id="KW-0472">Membrane</keyword>
<feature type="region of interest" description="Disordered" evidence="1">
    <location>
        <begin position="254"/>
        <end position="273"/>
    </location>
</feature>
<evidence type="ECO:0000256" key="2">
    <source>
        <dbReference type="SAM" id="Phobius"/>
    </source>
</evidence>
<comment type="caution">
    <text evidence="3">The sequence shown here is derived from an EMBL/GenBank/DDBJ whole genome shotgun (WGS) entry which is preliminary data.</text>
</comment>
<feature type="transmembrane region" description="Helical" evidence="2">
    <location>
        <begin position="155"/>
        <end position="175"/>
    </location>
</feature>
<gene>
    <name evidence="3" type="ORF">RS86_02020</name>
</gene>
<dbReference type="PATRIC" id="fig|582680.6.peg.2084"/>
<reference evidence="3 4" key="1">
    <citation type="submission" date="2015-02" db="EMBL/GenBank/DDBJ databases">
        <title>Draft genome sequences of ten Microbacterium spp. with emphasis on heavy metal contaminated environments.</title>
        <authorList>
            <person name="Corretto E."/>
        </authorList>
    </citation>
    <scope>NUCLEOTIDE SEQUENCE [LARGE SCALE GENOMIC DNA]</scope>
    <source>
        <strain evidence="3 4">ARN176</strain>
    </source>
</reference>
<keyword evidence="2" id="KW-1133">Transmembrane helix</keyword>
<organism evidence="3 4">
    <name type="scientific">Microbacterium azadirachtae</name>
    <dbReference type="NCBI Taxonomy" id="582680"/>
    <lineage>
        <taxon>Bacteria</taxon>
        <taxon>Bacillati</taxon>
        <taxon>Actinomycetota</taxon>
        <taxon>Actinomycetes</taxon>
        <taxon>Micrococcales</taxon>
        <taxon>Microbacteriaceae</taxon>
        <taxon>Microbacterium</taxon>
    </lineage>
</organism>
<feature type="transmembrane region" description="Helical" evidence="2">
    <location>
        <begin position="75"/>
        <end position="102"/>
    </location>
</feature>
<name>A0A0F0LJH6_9MICO</name>
<dbReference type="Proteomes" id="UP000033740">
    <property type="component" value="Unassembled WGS sequence"/>
</dbReference>
<protein>
    <submittedName>
        <fullName evidence="3">Uncharacterized protein</fullName>
    </submittedName>
</protein>
<proteinExistence type="predicted"/>
<dbReference type="RefSeq" id="WP_045272083.1">
    <property type="nucleotide sequence ID" value="NZ_JYIX01000034.1"/>
</dbReference>
<dbReference type="EMBL" id="JYIX01000034">
    <property type="protein sequence ID" value="KJL33357.1"/>
    <property type="molecule type" value="Genomic_DNA"/>
</dbReference>
<accession>A0A0F0LJH6</accession>
<evidence type="ECO:0000313" key="4">
    <source>
        <dbReference type="Proteomes" id="UP000033740"/>
    </source>
</evidence>
<dbReference type="NCBIfam" id="NF038403">
    <property type="entry name" value="perm_prefix_1"/>
    <property type="match status" value="1"/>
</dbReference>
<dbReference type="STRING" id="582680.RS86_02020"/>
<evidence type="ECO:0000313" key="3">
    <source>
        <dbReference type="EMBL" id="KJL33357.1"/>
    </source>
</evidence>